<sequence>MKPKDKFEDSIEEIAIILDHLKVFSHKSTNTYDDYLNFFINNYKRIAHATSIAWDFIPEERKQILYDIDNIEEYYSLRKKEGKTDLRYGEIDPKNQKWPLDED</sequence>
<protein>
    <submittedName>
        <fullName evidence="1">Uncharacterized protein</fullName>
    </submittedName>
</protein>
<name>A0A1I7E0M6_9HYPH</name>
<proteinExistence type="predicted"/>
<organism evidence="1 2">
    <name type="scientific">Pseudovibrio denitrificans</name>
    <dbReference type="NCBI Taxonomy" id="258256"/>
    <lineage>
        <taxon>Bacteria</taxon>
        <taxon>Pseudomonadati</taxon>
        <taxon>Pseudomonadota</taxon>
        <taxon>Alphaproteobacteria</taxon>
        <taxon>Hyphomicrobiales</taxon>
        <taxon>Stappiaceae</taxon>
        <taxon>Pseudovibrio</taxon>
    </lineage>
</organism>
<keyword evidence="2" id="KW-1185">Reference proteome</keyword>
<dbReference type="AlphaFoldDB" id="A0A1I7E0M6"/>
<dbReference type="EMBL" id="FPBD01000023">
    <property type="protein sequence ID" value="SFU17466.1"/>
    <property type="molecule type" value="Genomic_DNA"/>
</dbReference>
<dbReference type="RefSeq" id="WP_054785759.1">
    <property type="nucleotide sequence ID" value="NZ_FPBD01000023.1"/>
</dbReference>
<gene>
    <name evidence="1" type="ORF">SAMN05444141_1233</name>
</gene>
<dbReference type="Proteomes" id="UP000183371">
    <property type="component" value="Unassembled WGS sequence"/>
</dbReference>
<evidence type="ECO:0000313" key="1">
    <source>
        <dbReference type="EMBL" id="SFU17466.1"/>
    </source>
</evidence>
<accession>A0A1I7E0M6</accession>
<reference evidence="2" key="1">
    <citation type="submission" date="2016-10" db="EMBL/GenBank/DDBJ databases">
        <authorList>
            <person name="Varghese N."/>
            <person name="Submissions S."/>
        </authorList>
    </citation>
    <scope>NUCLEOTIDE SEQUENCE [LARGE SCALE GENOMIC DNA]</scope>
    <source>
        <strain evidence="2">DSM 17465</strain>
    </source>
</reference>
<evidence type="ECO:0000313" key="2">
    <source>
        <dbReference type="Proteomes" id="UP000183371"/>
    </source>
</evidence>